<gene>
    <name evidence="7" type="ORF">CLMAG_23820</name>
</gene>
<keyword evidence="2" id="KW-1003">Cell membrane</keyword>
<evidence type="ECO:0000256" key="3">
    <source>
        <dbReference type="ARBA" id="ARBA00022692"/>
    </source>
</evidence>
<evidence type="ECO:0000256" key="4">
    <source>
        <dbReference type="ARBA" id="ARBA00022989"/>
    </source>
</evidence>
<dbReference type="InterPro" id="IPR001851">
    <property type="entry name" value="ABC_transp_permease"/>
</dbReference>
<dbReference type="AlphaFoldDB" id="A0A161WZI4"/>
<feature type="transmembrane region" description="Helical" evidence="6">
    <location>
        <begin position="126"/>
        <end position="146"/>
    </location>
</feature>
<dbReference type="STRING" id="1121326.CLMAG_23820"/>
<feature type="transmembrane region" description="Helical" evidence="6">
    <location>
        <begin position="76"/>
        <end position="94"/>
    </location>
</feature>
<dbReference type="PANTHER" id="PTHR47089">
    <property type="entry name" value="ABC TRANSPORTER, PERMEASE PROTEIN"/>
    <property type="match status" value="1"/>
</dbReference>
<feature type="transmembrane region" description="Helical" evidence="6">
    <location>
        <begin position="101"/>
        <end position="120"/>
    </location>
</feature>
<accession>A0A161WZI4</accession>
<sequence>MLNKVENRNKTAIAVKGVLKSLIFPLFSILVSLFVAVFFVMWAKEYSITQYFEALADLISVIIRGSFGDTSKTLETMVFVTPLIFTGVAHSIAFKCGLFNIGVEGQFTLGMICAAIVGLIPGLNPWIHAPLIILSGIVGGGIWGAIPGYLKARFGTNEVINTIMMNYLALYLVNIIVLRTPIGIASKASTPIIQESAQLLQFSPASRANIGLIIGIIFAVLIYWLLWKTTVGYEIRAVGINALGAEYGGINIARNTVLAMVLSGAIAGIGGASHLAGVMYSSTDLMGFIGYGFDGIAVALLAKSNPIGCIPSALLFGALNSSSRILQLNSIPKEIVYLIQSIVIIFVATDYVIKYFENKRRKKGAIVNG</sequence>
<dbReference type="PANTHER" id="PTHR47089:SF1">
    <property type="entry name" value="GUANOSINE ABC TRANSPORTER PERMEASE PROTEIN NUPP"/>
    <property type="match status" value="1"/>
</dbReference>
<evidence type="ECO:0000256" key="1">
    <source>
        <dbReference type="ARBA" id="ARBA00004651"/>
    </source>
</evidence>
<name>A0A161WZI4_9CLOT</name>
<feature type="transmembrane region" description="Helical" evidence="6">
    <location>
        <begin position="335"/>
        <end position="353"/>
    </location>
</feature>
<proteinExistence type="predicted"/>
<feature type="transmembrane region" description="Helical" evidence="6">
    <location>
        <begin position="208"/>
        <end position="226"/>
    </location>
</feature>
<keyword evidence="5 6" id="KW-0472">Membrane</keyword>
<dbReference type="RefSeq" id="WP_066622135.1">
    <property type="nucleotide sequence ID" value="NZ_FQXL01000036.1"/>
</dbReference>
<dbReference type="Proteomes" id="UP000076603">
    <property type="component" value="Unassembled WGS sequence"/>
</dbReference>
<keyword evidence="8" id="KW-1185">Reference proteome</keyword>
<evidence type="ECO:0000313" key="7">
    <source>
        <dbReference type="EMBL" id="KZL92568.1"/>
    </source>
</evidence>
<feature type="transmembrane region" description="Helical" evidence="6">
    <location>
        <begin position="21"/>
        <end position="43"/>
    </location>
</feature>
<dbReference type="CDD" id="cd06580">
    <property type="entry name" value="TM_PBP1_transp_TpRbsC_like"/>
    <property type="match status" value="1"/>
</dbReference>
<dbReference type="GO" id="GO:0005886">
    <property type="term" value="C:plasma membrane"/>
    <property type="evidence" value="ECO:0007669"/>
    <property type="project" value="UniProtKB-SubCell"/>
</dbReference>
<reference evidence="7 8" key="1">
    <citation type="submission" date="2016-04" db="EMBL/GenBank/DDBJ databases">
        <title>Genome sequence of Clostridium magnum DSM 2767.</title>
        <authorList>
            <person name="Poehlein A."/>
            <person name="Uhlig R."/>
            <person name="Fischer R."/>
            <person name="Bahl H."/>
            <person name="Daniel R."/>
        </authorList>
    </citation>
    <scope>NUCLEOTIDE SEQUENCE [LARGE SCALE GENOMIC DNA]</scope>
    <source>
        <strain evidence="7 8">DSM 2767</strain>
    </source>
</reference>
<comment type="subcellular location">
    <subcellularLocation>
        <location evidence="1">Cell membrane</location>
        <topology evidence="1">Multi-pass membrane protein</topology>
    </subcellularLocation>
</comment>
<keyword evidence="4 6" id="KW-1133">Transmembrane helix</keyword>
<dbReference type="EMBL" id="LWAE01000002">
    <property type="protein sequence ID" value="KZL92568.1"/>
    <property type="molecule type" value="Genomic_DNA"/>
</dbReference>
<evidence type="ECO:0000256" key="6">
    <source>
        <dbReference type="SAM" id="Phobius"/>
    </source>
</evidence>
<dbReference type="OrthoDB" id="45037at2"/>
<dbReference type="Pfam" id="PF02653">
    <property type="entry name" value="BPD_transp_2"/>
    <property type="match status" value="1"/>
</dbReference>
<comment type="caution">
    <text evidence="7">The sequence shown here is derived from an EMBL/GenBank/DDBJ whole genome shotgun (WGS) entry which is preliminary data.</text>
</comment>
<keyword evidence="3 6" id="KW-0812">Transmembrane</keyword>
<organism evidence="7 8">
    <name type="scientific">Clostridium magnum DSM 2767</name>
    <dbReference type="NCBI Taxonomy" id="1121326"/>
    <lineage>
        <taxon>Bacteria</taxon>
        <taxon>Bacillati</taxon>
        <taxon>Bacillota</taxon>
        <taxon>Clostridia</taxon>
        <taxon>Eubacteriales</taxon>
        <taxon>Clostridiaceae</taxon>
        <taxon>Clostridium</taxon>
    </lineage>
</organism>
<dbReference type="PATRIC" id="fig|1121326.3.peg.2378"/>
<feature type="transmembrane region" description="Helical" evidence="6">
    <location>
        <begin position="257"/>
        <end position="279"/>
    </location>
</feature>
<dbReference type="GO" id="GO:0022857">
    <property type="term" value="F:transmembrane transporter activity"/>
    <property type="evidence" value="ECO:0007669"/>
    <property type="project" value="InterPro"/>
</dbReference>
<feature type="transmembrane region" description="Helical" evidence="6">
    <location>
        <begin position="167"/>
        <end position="188"/>
    </location>
</feature>
<protein>
    <submittedName>
        <fullName evidence="7">Beta-methylgalactoside transporter inner membrane component</fullName>
    </submittedName>
</protein>
<evidence type="ECO:0000256" key="5">
    <source>
        <dbReference type="ARBA" id="ARBA00023136"/>
    </source>
</evidence>
<evidence type="ECO:0000256" key="2">
    <source>
        <dbReference type="ARBA" id="ARBA00022475"/>
    </source>
</evidence>
<evidence type="ECO:0000313" key="8">
    <source>
        <dbReference type="Proteomes" id="UP000076603"/>
    </source>
</evidence>